<evidence type="ECO:0000313" key="2">
    <source>
        <dbReference type="Proteomes" id="UP000075880"/>
    </source>
</evidence>
<evidence type="ECO:0000313" key="1">
    <source>
        <dbReference type="EnsemblMetazoa" id="ENSAATROPP005900"/>
    </source>
</evidence>
<organism evidence="1 2">
    <name type="scientific">Anopheles atroparvus</name>
    <name type="common">European mosquito</name>
    <dbReference type="NCBI Taxonomy" id="41427"/>
    <lineage>
        <taxon>Eukaryota</taxon>
        <taxon>Metazoa</taxon>
        <taxon>Ecdysozoa</taxon>
        <taxon>Arthropoda</taxon>
        <taxon>Hexapoda</taxon>
        <taxon>Insecta</taxon>
        <taxon>Pterygota</taxon>
        <taxon>Neoptera</taxon>
        <taxon>Endopterygota</taxon>
        <taxon>Diptera</taxon>
        <taxon>Nematocera</taxon>
        <taxon>Culicoidea</taxon>
        <taxon>Culicidae</taxon>
        <taxon>Anophelinae</taxon>
        <taxon>Anopheles</taxon>
    </lineage>
</organism>
<protein>
    <submittedName>
        <fullName evidence="1">Uncharacterized protein</fullName>
    </submittedName>
</protein>
<keyword evidence="2" id="KW-1185">Reference proteome</keyword>
<dbReference type="EnsemblMetazoa" id="ENSAATROPT006532">
    <property type="protein sequence ID" value="ENSAATROPP005900"/>
    <property type="gene ID" value="ENSAATROPG005304"/>
</dbReference>
<dbReference type="AlphaFoldDB" id="A0AAG5D4T9"/>
<sequence length="55" mass="6033">MLHAARHVLAASELSRKCLPFAGKVNHAAGCHQEPADLSQFCPVLLRSWQIGPIR</sequence>
<name>A0AAG5D4T9_ANOAO</name>
<proteinExistence type="predicted"/>
<dbReference type="Proteomes" id="UP000075880">
    <property type="component" value="Unassembled WGS sequence"/>
</dbReference>
<accession>A0AAG5D4T9</accession>
<reference evidence="1" key="1">
    <citation type="submission" date="2024-04" db="UniProtKB">
        <authorList>
            <consortium name="EnsemblMetazoa"/>
        </authorList>
    </citation>
    <scope>IDENTIFICATION</scope>
    <source>
        <strain evidence="1">EBRO</strain>
    </source>
</reference>